<feature type="transmembrane region" description="Helical" evidence="7">
    <location>
        <begin position="87"/>
        <end position="110"/>
    </location>
</feature>
<comment type="caution">
    <text evidence="9">The sequence shown here is derived from an EMBL/GenBank/DDBJ whole genome shotgun (WGS) entry which is preliminary data.</text>
</comment>
<protein>
    <recommendedName>
        <fullName evidence="8">Rhodopsin domain-containing protein</fullName>
    </recommendedName>
</protein>
<reference evidence="9" key="2">
    <citation type="journal article" date="2016" name="Fungal Biol.">
        <title>Ochratoxin A production by Penicillium thymicola.</title>
        <authorList>
            <person name="Nguyen H.D.T."/>
            <person name="McMullin D.R."/>
            <person name="Ponomareva E."/>
            <person name="Riley R."/>
            <person name="Pomraning K.R."/>
            <person name="Baker S.E."/>
            <person name="Seifert K.A."/>
        </authorList>
    </citation>
    <scope>NUCLEOTIDE SEQUENCE</scope>
    <source>
        <strain evidence="9">DAOM 180753</strain>
    </source>
</reference>
<keyword evidence="2 7" id="KW-0812">Transmembrane</keyword>
<dbReference type="Pfam" id="PF20684">
    <property type="entry name" value="Fung_rhodopsin"/>
    <property type="match status" value="1"/>
</dbReference>
<evidence type="ECO:0000256" key="3">
    <source>
        <dbReference type="ARBA" id="ARBA00022989"/>
    </source>
</evidence>
<proteinExistence type="inferred from homology"/>
<feature type="transmembrane region" description="Helical" evidence="7">
    <location>
        <begin position="12"/>
        <end position="33"/>
    </location>
</feature>
<feature type="transmembrane region" description="Helical" evidence="7">
    <location>
        <begin position="122"/>
        <end position="144"/>
    </location>
</feature>
<dbReference type="GO" id="GO:0016020">
    <property type="term" value="C:membrane"/>
    <property type="evidence" value="ECO:0007669"/>
    <property type="project" value="UniProtKB-SubCell"/>
</dbReference>
<sequence length="411" mass="45464">MTTLSTSRGHQALAVSIVFTTIATFITAVRIFTRAFLVKQMGADDYVILVSLAFSWIFFGLLLGEVYHGMGEHYIAIPAPIYKAQMIYFWASVPIYQTSLIGTKMSILLQYKRVFSTPRMRLACWLMIGVLAFYGTWTVISAWANCVPLAKFWDPTVAGFCLDKKALWFSNSAIHIITDIVILVYPMPVLKSLQLPKKQKFALMAVFALGGFVLITSILRLKSLLVISNSDDPTYDNVGAATWSAVECNVAIICACLPGTRAFLSRLLPHIFSTRSNGYRSRTTRPSRNGRNPHTGNSNTQVLASVVGGRDHNPGYDHDLEDLSPSASFNSYTKEPAKEVFAGIKVTTNVTQERTSHSKIAVNDDTGSTNELDRGLKWSKPCIQYPKANLHQCVCLAPRKDMAGITTISLN</sequence>
<evidence type="ECO:0000313" key="9">
    <source>
        <dbReference type="EMBL" id="KAJ9485758.1"/>
    </source>
</evidence>
<feature type="transmembrane region" description="Helical" evidence="7">
    <location>
        <begin position="45"/>
        <end position="67"/>
    </location>
</feature>
<keyword evidence="10" id="KW-1185">Reference proteome</keyword>
<comment type="similarity">
    <text evidence="5">Belongs to the SAT4 family.</text>
</comment>
<dbReference type="InterPro" id="IPR052337">
    <property type="entry name" value="SAT4-like"/>
</dbReference>
<name>A0AAI9X788_PENTH</name>
<evidence type="ECO:0000259" key="8">
    <source>
        <dbReference type="Pfam" id="PF20684"/>
    </source>
</evidence>
<dbReference type="InterPro" id="IPR049326">
    <property type="entry name" value="Rhodopsin_dom_fungi"/>
</dbReference>
<evidence type="ECO:0000313" key="10">
    <source>
        <dbReference type="Proteomes" id="UP001227192"/>
    </source>
</evidence>
<dbReference type="EMBL" id="LACB01000248">
    <property type="protein sequence ID" value="KAJ9485758.1"/>
    <property type="molecule type" value="Genomic_DNA"/>
</dbReference>
<feature type="transmembrane region" description="Helical" evidence="7">
    <location>
        <begin position="202"/>
        <end position="221"/>
    </location>
</feature>
<keyword evidence="4 7" id="KW-0472">Membrane</keyword>
<evidence type="ECO:0000256" key="1">
    <source>
        <dbReference type="ARBA" id="ARBA00004141"/>
    </source>
</evidence>
<evidence type="ECO:0000256" key="4">
    <source>
        <dbReference type="ARBA" id="ARBA00023136"/>
    </source>
</evidence>
<accession>A0AAI9X788</accession>
<feature type="transmembrane region" description="Helical" evidence="7">
    <location>
        <begin position="172"/>
        <end position="190"/>
    </location>
</feature>
<evidence type="ECO:0000256" key="2">
    <source>
        <dbReference type="ARBA" id="ARBA00022692"/>
    </source>
</evidence>
<dbReference type="AlphaFoldDB" id="A0AAI9X788"/>
<organism evidence="9 10">
    <name type="scientific">Penicillium thymicola</name>
    <dbReference type="NCBI Taxonomy" id="293382"/>
    <lineage>
        <taxon>Eukaryota</taxon>
        <taxon>Fungi</taxon>
        <taxon>Dikarya</taxon>
        <taxon>Ascomycota</taxon>
        <taxon>Pezizomycotina</taxon>
        <taxon>Eurotiomycetes</taxon>
        <taxon>Eurotiomycetidae</taxon>
        <taxon>Eurotiales</taxon>
        <taxon>Aspergillaceae</taxon>
        <taxon>Penicillium</taxon>
    </lineage>
</organism>
<evidence type="ECO:0000256" key="6">
    <source>
        <dbReference type="SAM" id="MobiDB-lite"/>
    </source>
</evidence>
<dbReference type="PANTHER" id="PTHR33048:SF132">
    <property type="entry name" value="MEMBRANE PROTEIN, PUTATIVE (AFU_ORTHOLOGUE AFUA_6G07820)-RELATED"/>
    <property type="match status" value="1"/>
</dbReference>
<comment type="subcellular location">
    <subcellularLocation>
        <location evidence="1">Membrane</location>
        <topology evidence="1">Multi-pass membrane protein</topology>
    </subcellularLocation>
</comment>
<evidence type="ECO:0000256" key="7">
    <source>
        <dbReference type="SAM" id="Phobius"/>
    </source>
</evidence>
<gene>
    <name evidence="9" type="ORF">VN97_g7599</name>
</gene>
<dbReference type="PANTHER" id="PTHR33048">
    <property type="entry name" value="PTH11-LIKE INTEGRAL MEMBRANE PROTEIN (AFU_ORTHOLOGUE AFUA_5G11245)"/>
    <property type="match status" value="1"/>
</dbReference>
<evidence type="ECO:0000256" key="5">
    <source>
        <dbReference type="ARBA" id="ARBA00038359"/>
    </source>
</evidence>
<feature type="region of interest" description="Disordered" evidence="6">
    <location>
        <begin position="277"/>
        <end position="299"/>
    </location>
</feature>
<dbReference type="Proteomes" id="UP001227192">
    <property type="component" value="Unassembled WGS sequence"/>
</dbReference>
<reference evidence="9" key="1">
    <citation type="submission" date="2015-06" db="EMBL/GenBank/DDBJ databases">
        <authorList>
            <person name="Nguyen H."/>
        </authorList>
    </citation>
    <scope>NUCLEOTIDE SEQUENCE</scope>
    <source>
        <strain evidence="9">DAOM 180753</strain>
    </source>
</reference>
<feature type="domain" description="Rhodopsin" evidence="8">
    <location>
        <begin position="29"/>
        <end position="266"/>
    </location>
</feature>
<keyword evidence="3 7" id="KW-1133">Transmembrane helix</keyword>